<evidence type="ECO:0000313" key="3">
    <source>
        <dbReference type="Proteomes" id="UP001057455"/>
    </source>
</evidence>
<dbReference type="InterPro" id="IPR013766">
    <property type="entry name" value="Thioredoxin_domain"/>
</dbReference>
<dbReference type="OrthoDB" id="361054at2759"/>
<gene>
    <name evidence="2" type="ORF">BaOVIS_020470</name>
</gene>
<dbReference type="SUPFAM" id="SSF52833">
    <property type="entry name" value="Thioredoxin-like"/>
    <property type="match status" value="1"/>
</dbReference>
<keyword evidence="3" id="KW-1185">Reference proteome</keyword>
<evidence type="ECO:0000259" key="1">
    <source>
        <dbReference type="Pfam" id="PF00085"/>
    </source>
</evidence>
<accession>A0A9W5WV71</accession>
<dbReference type="Gene3D" id="3.40.30.10">
    <property type="entry name" value="Glutaredoxin"/>
    <property type="match status" value="1"/>
</dbReference>
<organism evidence="2 3">
    <name type="scientific">Babesia ovis</name>
    <dbReference type="NCBI Taxonomy" id="5869"/>
    <lineage>
        <taxon>Eukaryota</taxon>
        <taxon>Sar</taxon>
        <taxon>Alveolata</taxon>
        <taxon>Apicomplexa</taxon>
        <taxon>Aconoidasida</taxon>
        <taxon>Piroplasmida</taxon>
        <taxon>Babesiidae</taxon>
        <taxon>Babesia</taxon>
    </lineage>
</organism>
<dbReference type="Pfam" id="PF00085">
    <property type="entry name" value="Thioredoxin"/>
    <property type="match status" value="1"/>
</dbReference>
<dbReference type="CDD" id="cd02961">
    <property type="entry name" value="PDI_a_family"/>
    <property type="match status" value="1"/>
</dbReference>
<evidence type="ECO:0000313" key="2">
    <source>
        <dbReference type="EMBL" id="GFE54643.1"/>
    </source>
</evidence>
<comment type="caution">
    <text evidence="2">The sequence shown here is derived from an EMBL/GenBank/DDBJ whole genome shotgun (WGS) entry which is preliminary data.</text>
</comment>
<dbReference type="EMBL" id="BLIY01000017">
    <property type="protein sequence ID" value="GFE54643.1"/>
    <property type="molecule type" value="Genomic_DNA"/>
</dbReference>
<sequence length="172" mass="20015">MQSTIPDLSWNKTEKLLKSPPDIDHIVLFYVPLHMGCRQFINLFSTLSQQFAQDGKEVKFVKVDCSGAILGNNLCHRYNVSHVPTVAYVSQFEFQREKLPPHGPIQRSLRWSISSMMEDINAVHATCYKGDLFVYQELLDWATLMYNISRFKRWFDRVFVGWLSRLGQLLSP</sequence>
<protein>
    <submittedName>
        <fullName evidence="2">Disulfide-isomerase A3, putative</fullName>
    </submittedName>
</protein>
<reference evidence="2" key="1">
    <citation type="submission" date="2019-12" db="EMBL/GenBank/DDBJ databases">
        <title>Genome sequence of Babesia ovis.</title>
        <authorList>
            <person name="Yamagishi J."/>
            <person name="Sevinc F."/>
            <person name="Xuan X."/>
        </authorList>
    </citation>
    <scope>NUCLEOTIDE SEQUENCE</scope>
    <source>
        <strain evidence="2">Selcuk</strain>
    </source>
</reference>
<dbReference type="AlphaFoldDB" id="A0A9W5WV71"/>
<name>A0A9W5WV71_BABOV</name>
<proteinExistence type="predicted"/>
<dbReference type="Proteomes" id="UP001057455">
    <property type="component" value="Unassembled WGS sequence"/>
</dbReference>
<feature type="domain" description="Thioredoxin" evidence="1">
    <location>
        <begin position="21"/>
        <end position="89"/>
    </location>
</feature>
<dbReference type="InterPro" id="IPR036249">
    <property type="entry name" value="Thioredoxin-like_sf"/>
</dbReference>